<gene>
    <name evidence="7" type="ORF">NLU13_9079</name>
</gene>
<feature type="compositionally biased region" description="Low complexity" evidence="5">
    <location>
        <begin position="44"/>
        <end position="58"/>
    </location>
</feature>
<evidence type="ECO:0000256" key="3">
    <source>
        <dbReference type="ARBA" id="ARBA00022989"/>
    </source>
</evidence>
<comment type="subcellular location">
    <subcellularLocation>
        <location evidence="1">Membrane</location>
        <topology evidence="1">Multi-pass membrane protein</topology>
    </subcellularLocation>
</comment>
<keyword evidence="2 6" id="KW-0812">Transmembrane</keyword>
<feature type="compositionally biased region" description="Polar residues" evidence="5">
    <location>
        <begin position="19"/>
        <end position="38"/>
    </location>
</feature>
<dbReference type="Proteomes" id="UP001175261">
    <property type="component" value="Unassembled WGS sequence"/>
</dbReference>
<proteinExistence type="predicted"/>
<keyword evidence="8" id="KW-1185">Reference proteome</keyword>
<dbReference type="Gene3D" id="1.20.58.340">
    <property type="entry name" value="Magnesium transport protein CorA, transmembrane region"/>
    <property type="match status" value="1"/>
</dbReference>
<evidence type="ECO:0000256" key="4">
    <source>
        <dbReference type="ARBA" id="ARBA00023136"/>
    </source>
</evidence>
<accession>A0AA39G9U4</accession>
<name>A0AA39G9U4_SARSR</name>
<evidence type="ECO:0000256" key="1">
    <source>
        <dbReference type="ARBA" id="ARBA00004141"/>
    </source>
</evidence>
<evidence type="ECO:0000256" key="5">
    <source>
        <dbReference type="SAM" id="MobiDB-lite"/>
    </source>
</evidence>
<dbReference type="InterPro" id="IPR045863">
    <property type="entry name" value="CorA_TM1_TM2"/>
</dbReference>
<evidence type="ECO:0000256" key="6">
    <source>
        <dbReference type="SAM" id="Phobius"/>
    </source>
</evidence>
<protein>
    <submittedName>
        <fullName evidence="7">Uncharacterized protein</fullName>
    </submittedName>
</protein>
<organism evidence="7 8">
    <name type="scientific">Sarocladium strictum</name>
    <name type="common">Black bundle disease fungus</name>
    <name type="synonym">Acremonium strictum</name>
    <dbReference type="NCBI Taxonomy" id="5046"/>
    <lineage>
        <taxon>Eukaryota</taxon>
        <taxon>Fungi</taxon>
        <taxon>Dikarya</taxon>
        <taxon>Ascomycota</taxon>
        <taxon>Pezizomycotina</taxon>
        <taxon>Sordariomycetes</taxon>
        <taxon>Hypocreomycetidae</taxon>
        <taxon>Hypocreales</taxon>
        <taxon>Sarocladiaceae</taxon>
        <taxon>Sarocladium</taxon>
    </lineage>
</organism>
<sequence length="626" mass="70976">MAGGPDSPRALEEGHQHLSRVTSPTATLAAFSDSSSPTLAKVTSGRSSGSQSVSVASAPNANRRGPARVSVPVNPHVGDPHFVGTIYDNNRNIHRSLDESTEKGKEIYLRHVQNLSRQWPRLRYLAEFMEAGTVPKKSAQLPETEVYQRKGRVKVAYIDFTNPDDLQRDLFTTREALEQGLKWATCSSSSDGSKRQEEKQETVRQNRLYIVEDLSSTTIELLGSRLSIDPTLFRDHLEDHTWFNIKDDWVEMPKLQSQLDTRQFVNLAYMRPIFFEDGGVSTLAKDQAGEWNVQRRLDFEGQVKSGKDAWWAESEHQVGLLRSKISVWSRVDDNGWTGVILVDPQVTVGHPLWNGYGQLHSPPGLSDSKDLDDGTSLLLPGIGSPFDTLISRIVSLPRSQLQTLSSDPERVTSHIYPLIFSEVLVTLEYSFTGLFQIEWQLDSQRTRHVDDLEDCIDSLHKWQRRLPFYVEYIEDSIAALRGRYHQGMTLAPPPPPPAVAAWQTSVLNDYTSLLTRLLTLQNRADKIMQMAVSIISIEESKKAMIESRNMGRITYLAFIFVPMSFVTSFLSMNEDLSQRSVIVYCVFFAISVPLLVLAVLVAMYWNRIMQWWEEKGEEKKKKNKKT</sequence>
<reference evidence="7" key="1">
    <citation type="submission" date="2022-10" db="EMBL/GenBank/DDBJ databases">
        <title>Determination and structural analysis of whole genome sequence of Sarocladium strictum F4-1.</title>
        <authorList>
            <person name="Hu L."/>
            <person name="Jiang Y."/>
        </authorList>
    </citation>
    <scope>NUCLEOTIDE SEQUENCE</scope>
    <source>
        <strain evidence="7">F4-1</strain>
    </source>
</reference>
<keyword evidence="4 6" id="KW-0472">Membrane</keyword>
<feature type="transmembrane region" description="Helical" evidence="6">
    <location>
        <begin position="581"/>
        <end position="605"/>
    </location>
</feature>
<dbReference type="GO" id="GO:0016020">
    <property type="term" value="C:membrane"/>
    <property type="evidence" value="ECO:0007669"/>
    <property type="project" value="UniProtKB-SubCell"/>
</dbReference>
<evidence type="ECO:0000313" key="8">
    <source>
        <dbReference type="Proteomes" id="UP001175261"/>
    </source>
</evidence>
<keyword evidence="3 6" id="KW-1133">Transmembrane helix</keyword>
<dbReference type="AlphaFoldDB" id="A0AA39G9U4"/>
<feature type="transmembrane region" description="Helical" evidence="6">
    <location>
        <begin position="550"/>
        <end position="569"/>
    </location>
</feature>
<evidence type="ECO:0000256" key="2">
    <source>
        <dbReference type="ARBA" id="ARBA00022692"/>
    </source>
</evidence>
<dbReference type="EMBL" id="JAPDFR010000009">
    <property type="protein sequence ID" value="KAK0383166.1"/>
    <property type="molecule type" value="Genomic_DNA"/>
</dbReference>
<comment type="caution">
    <text evidence="7">The sequence shown here is derived from an EMBL/GenBank/DDBJ whole genome shotgun (WGS) entry which is preliminary data.</text>
</comment>
<dbReference type="SUPFAM" id="SSF144083">
    <property type="entry name" value="Magnesium transport protein CorA, transmembrane region"/>
    <property type="match status" value="1"/>
</dbReference>
<feature type="region of interest" description="Disordered" evidence="5">
    <location>
        <begin position="1"/>
        <end position="75"/>
    </location>
</feature>
<evidence type="ECO:0000313" key="7">
    <source>
        <dbReference type="EMBL" id="KAK0383166.1"/>
    </source>
</evidence>